<dbReference type="PANTHER" id="PTHR24289">
    <property type="entry name" value="STEROID 17-ALPHA-HYDROXYLASE/17,20 LYASE"/>
    <property type="match status" value="1"/>
</dbReference>
<dbReference type="AlphaFoldDB" id="A0A8S3ZM76"/>
<evidence type="ECO:0000256" key="7">
    <source>
        <dbReference type="PIRSR" id="PIRSR602401-1"/>
    </source>
</evidence>
<dbReference type="SUPFAM" id="SSF48264">
    <property type="entry name" value="Cytochrome P450"/>
    <property type="match status" value="1"/>
</dbReference>
<evidence type="ECO:0000256" key="6">
    <source>
        <dbReference type="ARBA" id="ARBA00023033"/>
    </source>
</evidence>
<dbReference type="PROSITE" id="PS00086">
    <property type="entry name" value="CYTOCHROME_P450"/>
    <property type="match status" value="1"/>
</dbReference>
<name>A0A8S3ZM76_9EUPU</name>
<dbReference type="GO" id="GO:0016705">
    <property type="term" value="F:oxidoreductase activity, acting on paired donors, with incorporation or reduction of molecular oxygen"/>
    <property type="evidence" value="ECO:0007669"/>
    <property type="project" value="InterPro"/>
</dbReference>
<dbReference type="PRINTS" id="PR00463">
    <property type="entry name" value="EP450I"/>
</dbReference>
<sequence length="473" mass="54512">MGDDSSNYSKQPRLLPCTELAAEWAKKYGPMTYISHMGQRMLFLNTTDITRRLLASEDYKLLVADRAGSTPTKIGSYNGKDWVFTSYDTAMRKKRRMFHSAIGHYGDGIEKFENVVSGEMDRLLTELEQFENEDVDLWKYLARSLKIIIYILTVGEQPDDITKMDILEEYDIAFNKLWLPEYDTVLSIFPFLAKFPGKFKNAVDRLLTAKAGAEELVYFAPKRTWIPGKPRGIADYVFDLQNKPGYEYMKDDPEHAIAFLTTLFWAAHLTSRASVLGVFLCLINYPEVAKKLHQEIDQVIGDRRPKLEDKPNMPYTEATIFEALRLITQVPLGGLRIVSQDIQVDDVTIPKGTMLLINSWYFHHNEEIWEDPWAFKPERFLNDQGQLLPADHPVRKNVLPFGAGTRSCPGEIFAKSRVFMFLTNILQKYDVIPPANEKLVPADFRSNHDAVKGFIRQVQPFKCRLQRRHARIK</sequence>
<accession>A0A8S3ZM76</accession>
<keyword evidence="4 8" id="KW-0560">Oxidoreductase</keyword>
<comment type="similarity">
    <text evidence="1 8">Belongs to the cytochrome P450 family.</text>
</comment>
<keyword evidence="2 7" id="KW-0349">Heme</keyword>
<evidence type="ECO:0000313" key="9">
    <source>
        <dbReference type="EMBL" id="CAG5128436.1"/>
    </source>
</evidence>
<dbReference type="PANTHER" id="PTHR24289:SF1">
    <property type="entry name" value="STEROID 17-ALPHA-HYDROXYLASE_17,20 LYASE"/>
    <property type="match status" value="1"/>
</dbReference>
<dbReference type="GO" id="GO:0005506">
    <property type="term" value="F:iron ion binding"/>
    <property type="evidence" value="ECO:0007669"/>
    <property type="project" value="InterPro"/>
</dbReference>
<evidence type="ECO:0000256" key="8">
    <source>
        <dbReference type="RuleBase" id="RU000461"/>
    </source>
</evidence>
<evidence type="ECO:0000256" key="2">
    <source>
        <dbReference type="ARBA" id="ARBA00022617"/>
    </source>
</evidence>
<dbReference type="Proteomes" id="UP000678393">
    <property type="component" value="Unassembled WGS sequence"/>
</dbReference>
<dbReference type="InterPro" id="IPR002401">
    <property type="entry name" value="Cyt_P450_E_grp-I"/>
</dbReference>
<comment type="caution">
    <text evidence="9">The sequence shown here is derived from an EMBL/GenBank/DDBJ whole genome shotgun (WGS) entry which is preliminary data.</text>
</comment>
<evidence type="ECO:0000256" key="5">
    <source>
        <dbReference type="ARBA" id="ARBA00023004"/>
    </source>
</evidence>
<reference evidence="9" key="1">
    <citation type="submission" date="2021-04" db="EMBL/GenBank/DDBJ databases">
        <authorList>
            <consortium name="Molecular Ecology Group"/>
        </authorList>
    </citation>
    <scope>NUCLEOTIDE SEQUENCE</scope>
</reference>
<feature type="binding site" description="axial binding residue" evidence="7">
    <location>
        <position position="408"/>
    </location>
    <ligand>
        <name>heme</name>
        <dbReference type="ChEBI" id="CHEBI:30413"/>
    </ligand>
    <ligandPart>
        <name>Fe</name>
        <dbReference type="ChEBI" id="CHEBI:18248"/>
    </ligandPart>
</feature>
<dbReference type="Pfam" id="PF00067">
    <property type="entry name" value="p450"/>
    <property type="match status" value="1"/>
</dbReference>
<evidence type="ECO:0000313" key="10">
    <source>
        <dbReference type="Proteomes" id="UP000678393"/>
    </source>
</evidence>
<dbReference type="GO" id="GO:0020037">
    <property type="term" value="F:heme binding"/>
    <property type="evidence" value="ECO:0007669"/>
    <property type="project" value="InterPro"/>
</dbReference>
<keyword evidence="10" id="KW-1185">Reference proteome</keyword>
<dbReference type="OrthoDB" id="6141112at2759"/>
<evidence type="ECO:0000256" key="1">
    <source>
        <dbReference type="ARBA" id="ARBA00010617"/>
    </source>
</evidence>
<evidence type="ECO:0008006" key="11">
    <source>
        <dbReference type="Google" id="ProtNLM"/>
    </source>
</evidence>
<dbReference type="InterPro" id="IPR017972">
    <property type="entry name" value="Cyt_P450_CS"/>
</dbReference>
<evidence type="ECO:0000256" key="4">
    <source>
        <dbReference type="ARBA" id="ARBA00023002"/>
    </source>
</evidence>
<keyword evidence="3 7" id="KW-0479">Metal-binding</keyword>
<keyword evidence="6 8" id="KW-0503">Monooxygenase</keyword>
<keyword evidence="5 7" id="KW-0408">Iron</keyword>
<dbReference type="PRINTS" id="PR00385">
    <property type="entry name" value="P450"/>
</dbReference>
<dbReference type="Gene3D" id="1.10.630.10">
    <property type="entry name" value="Cytochrome P450"/>
    <property type="match status" value="1"/>
</dbReference>
<comment type="cofactor">
    <cofactor evidence="7">
        <name>heme</name>
        <dbReference type="ChEBI" id="CHEBI:30413"/>
    </cofactor>
</comment>
<gene>
    <name evidence="9" type="ORF">CUNI_LOCUS13994</name>
</gene>
<organism evidence="9 10">
    <name type="scientific">Candidula unifasciata</name>
    <dbReference type="NCBI Taxonomy" id="100452"/>
    <lineage>
        <taxon>Eukaryota</taxon>
        <taxon>Metazoa</taxon>
        <taxon>Spiralia</taxon>
        <taxon>Lophotrochozoa</taxon>
        <taxon>Mollusca</taxon>
        <taxon>Gastropoda</taxon>
        <taxon>Heterobranchia</taxon>
        <taxon>Euthyneura</taxon>
        <taxon>Panpulmonata</taxon>
        <taxon>Eupulmonata</taxon>
        <taxon>Stylommatophora</taxon>
        <taxon>Helicina</taxon>
        <taxon>Helicoidea</taxon>
        <taxon>Geomitridae</taxon>
        <taxon>Candidula</taxon>
    </lineage>
</organism>
<dbReference type="GO" id="GO:0004497">
    <property type="term" value="F:monooxygenase activity"/>
    <property type="evidence" value="ECO:0007669"/>
    <property type="project" value="UniProtKB-KW"/>
</dbReference>
<evidence type="ECO:0000256" key="3">
    <source>
        <dbReference type="ARBA" id="ARBA00022723"/>
    </source>
</evidence>
<dbReference type="InterPro" id="IPR036396">
    <property type="entry name" value="Cyt_P450_sf"/>
</dbReference>
<dbReference type="EMBL" id="CAJHNH020003060">
    <property type="protein sequence ID" value="CAG5128436.1"/>
    <property type="molecule type" value="Genomic_DNA"/>
</dbReference>
<dbReference type="InterPro" id="IPR001128">
    <property type="entry name" value="Cyt_P450"/>
</dbReference>
<protein>
    <recommendedName>
        <fullName evidence="11">Cytochrome P450</fullName>
    </recommendedName>
</protein>
<proteinExistence type="inferred from homology"/>